<proteinExistence type="predicted"/>
<name>A0A4P8L227_9BACT</name>
<reference evidence="1 2" key="1">
    <citation type="submission" date="2019-05" db="EMBL/GenBank/DDBJ databases">
        <title>The Complete Genome Sequence of the n-alkane-degrading Desulfoglaeba alkanexedens ALDC reveals multiple alkylsuccinate synthase gene clusters.</title>
        <authorList>
            <person name="Callaghan A.V."/>
            <person name="Davidova I.A."/>
            <person name="Duncan K.E."/>
            <person name="Morris B."/>
            <person name="McInerney M.J."/>
        </authorList>
    </citation>
    <scope>NUCLEOTIDE SEQUENCE [LARGE SCALE GENOMIC DNA]</scope>
    <source>
        <strain evidence="1 2">ALDC</strain>
    </source>
</reference>
<protein>
    <submittedName>
        <fullName evidence="1">Uncharacterized protein</fullName>
    </submittedName>
</protein>
<dbReference type="KEGG" id="dax:FDQ92_06970"/>
<keyword evidence="2" id="KW-1185">Reference proteome</keyword>
<dbReference type="RefSeq" id="WP_137423906.1">
    <property type="nucleotide sequence ID" value="NZ_CP040098.1"/>
</dbReference>
<dbReference type="Proteomes" id="UP000298602">
    <property type="component" value="Chromosome"/>
</dbReference>
<dbReference type="EMBL" id="CP040098">
    <property type="protein sequence ID" value="QCQ21937.1"/>
    <property type="molecule type" value="Genomic_DNA"/>
</dbReference>
<sequence length="71" mass="7906">MDGPEFPAPENAGPRLVARLARSDNRKLTMGVEHLEVQVKGGVRFEEERQPVTVGCEKLDSVLRSCRDKSI</sequence>
<evidence type="ECO:0000313" key="2">
    <source>
        <dbReference type="Proteomes" id="UP000298602"/>
    </source>
</evidence>
<accession>A0A4P8L227</accession>
<gene>
    <name evidence="1" type="ORF">FDQ92_06970</name>
</gene>
<organism evidence="1 2">
    <name type="scientific">Desulfoglaeba alkanexedens ALDC</name>
    <dbReference type="NCBI Taxonomy" id="980445"/>
    <lineage>
        <taxon>Bacteria</taxon>
        <taxon>Pseudomonadati</taxon>
        <taxon>Thermodesulfobacteriota</taxon>
        <taxon>Syntrophobacteria</taxon>
        <taxon>Syntrophobacterales</taxon>
        <taxon>Syntrophobacteraceae</taxon>
        <taxon>Desulfoglaeba</taxon>
    </lineage>
</organism>
<reference evidence="1 2" key="2">
    <citation type="submission" date="2019-05" db="EMBL/GenBank/DDBJ databases">
        <authorList>
            <person name="Suflita J.M."/>
            <person name="Marks C.R."/>
        </authorList>
    </citation>
    <scope>NUCLEOTIDE SEQUENCE [LARGE SCALE GENOMIC DNA]</scope>
    <source>
        <strain evidence="1 2">ALDC</strain>
    </source>
</reference>
<evidence type="ECO:0000313" key="1">
    <source>
        <dbReference type="EMBL" id="QCQ21937.1"/>
    </source>
</evidence>
<dbReference type="AlphaFoldDB" id="A0A4P8L227"/>